<evidence type="ECO:0000313" key="1">
    <source>
        <dbReference type="EMBL" id="VEL24505.1"/>
    </source>
</evidence>
<organism evidence="1 2">
    <name type="scientific">Protopolystoma xenopodis</name>
    <dbReference type="NCBI Taxonomy" id="117903"/>
    <lineage>
        <taxon>Eukaryota</taxon>
        <taxon>Metazoa</taxon>
        <taxon>Spiralia</taxon>
        <taxon>Lophotrochozoa</taxon>
        <taxon>Platyhelminthes</taxon>
        <taxon>Monogenea</taxon>
        <taxon>Polyopisthocotylea</taxon>
        <taxon>Polystomatidea</taxon>
        <taxon>Polystomatidae</taxon>
        <taxon>Protopolystoma</taxon>
    </lineage>
</organism>
<reference evidence="1" key="1">
    <citation type="submission" date="2018-11" db="EMBL/GenBank/DDBJ databases">
        <authorList>
            <consortium name="Pathogen Informatics"/>
        </authorList>
    </citation>
    <scope>NUCLEOTIDE SEQUENCE</scope>
</reference>
<protein>
    <submittedName>
        <fullName evidence="1">Uncharacterized protein</fullName>
    </submittedName>
</protein>
<evidence type="ECO:0000313" key="2">
    <source>
        <dbReference type="Proteomes" id="UP000784294"/>
    </source>
</evidence>
<dbReference type="AlphaFoldDB" id="A0A3S5CNY6"/>
<keyword evidence="2" id="KW-1185">Reference proteome</keyword>
<name>A0A3S5CNY6_9PLAT</name>
<comment type="caution">
    <text evidence="1">The sequence shown here is derived from an EMBL/GenBank/DDBJ whole genome shotgun (WGS) entry which is preliminary data.</text>
</comment>
<dbReference type="Proteomes" id="UP000784294">
    <property type="component" value="Unassembled WGS sequence"/>
</dbReference>
<sequence length="117" mass="13322">MHSGRQPGMSRWQSFGAAQEWAYAVYRFARLELEGETASLSDGPCETMKTQNGSVQLLNLLLGLSFRMKVYEEEIQRSISPKDDVEARCSADVWLLHDVEADAVSNDGYHQSWYLFL</sequence>
<gene>
    <name evidence="1" type="ORF">PXEA_LOCUS17945</name>
</gene>
<proteinExistence type="predicted"/>
<accession>A0A3S5CNY6</accession>
<dbReference type="EMBL" id="CAAALY010068109">
    <property type="protein sequence ID" value="VEL24505.1"/>
    <property type="molecule type" value="Genomic_DNA"/>
</dbReference>